<proteinExistence type="predicted"/>
<feature type="compositionally biased region" description="Polar residues" evidence="1">
    <location>
        <begin position="339"/>
        <end position="354"/>
    </location>
</feature>
<evidence type="ECO:0000313" key="2">
    <source>
        <dbReference type="Proteomes" id="UP000025227"/>
    </source>
</evidence>
<feature type="region of interest" description="Disordered" evidence="1">
    <location>
        <begin position="28"/>
        <end position="90"/>
    </location>
</feature>
<evidence type="ECO:0000313" key="3">
    <source>
        <dbReference type="WBParaSite" id="HCON_00105910-00001"/>
    </source>
</evidence>
<dbReference type="AlphaFoldDB" id="A0A7I4YIV6"/>
<feature type="compositionally biased region" description="Low complexity" evidence="1">
    <location>
        <begin position="488"/>
        <end position="514"/>
    </location>
</feature>
<feature type="compositionally biased region" description="Polar residues" evidence="1">
    <location>
        <begin position="420"/>
        <end position="441"/>
    </location>
</feature>
<evidence type="ECO:0000256" key="1">
    <source>
        <dbReference type="SAM" id="MobiDB-lite"/>
    </source>
</evidence>
<feature type="region of interest" description="Disordered" evidence="1">
    <location>
        <begin position="136"/>
        <end position="177"/>
    </location>
</feature>
<feature type="compositionally biased region" description="Low complexity" evidence="1">
    <location>
        <begin position="65"/>
        <end position="79"/>
    </location>
</feature>
<feature type="region of interest" description="Disordered" evidence="1">
    <location>
        <begin position="339"/>
        <end position="361"/>
    </location>
</feature>
<feature type="compositionally biased region" description="Polar residues" evidence="1">
    <location>
        <begin position="136"/>
        <end position="145"/>
    </location>
</feature>
<dbReference type="WBParaSite" id="HCON_00105910-00001">
    <property type="protein sequence ID" value="HCON_00105910-00001"/>
    <property type="gene ID" value="HCON_00105910"/>
</dbReference>
<feature type="compositionally biased region" description="Polar residues" evidence="1">
    <location>
        <begin position="32"/>
        <end position="57"/>
    </location>
</feature>
<dbReference type="OrthoDB" id="6782675at2759"/>
<dbReference type="Proteomes" id="UP000025227">
    <property type="component" value="Unplaced"/>
</dbReference>
<feature type="compositionally biased region" description="Polar residues" evidence="1">
    <location>
        <begin position="80"/>
        <end position="90"/>
    </location>
</feature>
<protein>
    <submittedName>
        <fullName evidence="3">Mucin-22-like</fullName>
    </submittedName>
</protein>
<reference evidence="3" key="1">
    <citation type="submission" date="2020-12" db="UniProtKB">
        <authorList>
            <consortium name="WormBaseParasite"/>
        </authorList>
    </citation>
    <scope>IDENTIFICATION</scope>
    <source>
        <strain evidence="3">MHco3</strain>
    </source>
</reference>
<feature type="compositionally biased region" description="Low complexity" evidence="1">
    <location>
        <begin position="442"/>
        <end position="472"/>
    </location>
</feature>
<feature type="region of interest" description="Disordered" evidence="1">
    <location>
        <begin position="736"/>
        <end position="764"/>
    </location>
</feature>
<keyword evidence="2" id="KW-1185">Reference proteome</keyword>
<feature type="region of interest" description="Disordered" evidence="1">
    <location>
        <begin position="420"/>
        <end position="538"/>
    </location>
</feature>
<feature type="compositionally biased region" description="Low complexity" evidence="1">
    <location>
        <begin position="522"/>
        <end position="538"/>
    </location>
</feature>
<feature type="compositionally biased region" description="Polar residues" evidence="1">
    <location>
        <begin position="153"/>
        <end position="169"/>
    </location>
</feature>
<name>A0A7I4YIV6_HAECO</name>
<accession>A0A7I4YIV6</accession>
<organism evidence="2 3">
    <name type="scientific">Haemonchus contortus</name>
    <name type="common">Barber pole worm</name>
    <dbReference type="NCBI Taxonomy" id="6289"/>
    <lineage>
        <taxon>Eukaryota</taxon>
        <taxon>Metazoa</taxon>
        <taxon>Ecdysozoa</taxon>
        <taxon>Nematoda</taxon>
        <taxon>Chromadorea</taxon>
        <taxon>Rhabditida</taxon>
        <taxon>Rhabditina</taxon>
        <taxon>Rhabditomorpha</taxon>
        <taxon>Strongyloidea</taxon>
        <taxon>Trichostrongylidae</taxon>
        <taxon>Haemonchus</taxon>
    </lineage>
</organism>
<sequence length="879" mass="93755">MLAKAAVAKAKKTEMDDCMRNLTVEKERSDDTTLLTTGSAATPQPSSIYSSTITDKPTSLGADKSTTTGVGTTMLTSSSATTPQPSLIYSSTITSKPTSVRVKESTNTGNHHVKTVMASSSPTRAVESSKILSNLTEAEQSTTGTVEGGRPTGTVSTSTRRLPSNTRPVESSKAEHPVTENIDRATVIRTTGPMSQTTTLYSAQVPSKSTVLEQEQATTYVIAASVVKSSQTTPHTAFTHSVSFTKMYTTFEGAKISTTSENAETSQLATSTIVREKGATATTTLSSPRSVKSFESPSVRLSSVHKYSTMRKSTKLEKAGNTNTSTDIALLTASFATTHESPTVQERSASSKLTSLEAAKNTTTSTDTTMLNTSFASTHESSTILKTSAINKLTTLESTKEYILQGFIYSLGTGATMTTRRGETVENSSPVHGATTTKKYNTTLEESTVNTETSTSTRRTETMSNDTETTTSKPAERATMSTDSTVPTTSFSTTHASSTISEASATSKSSSLRAGESNTANTDTTMLTASSTTTSQSSTIYATGAISKSTPLDSAKSATTSEHQPTTASLLSSYRSVSSFENLQDLKEAKQATTRVTTMNTSYKTSSQSPIVRRTGITEDLASLESASNSSTKNYLTTNMTSISSYHSVSSTENPPEMKRDVGTTYKTEPQSFSAYTAIATHKSTTMQPSTAASKGTDAGEYHAITGTSSQFVTPITNATEKEAAATTDATTVITSSKAMQRSSPLSDASTGKKSTTLVRNTTTRGPTDRISWFLNKIVSQGSTYIGETGRQLATRIKEHLASMRRGSLMTALGRHKIEEHNGNSFEIKCTILAQETEISARKALEAFWIFQRSPKMNGRDECPSITNDLLPYIPHCDL</sequence>